<gene>
    <name evidence="1" type="ORF">O6H91_14G082300</name>
</gene>
<reference evidence="2" key="1">
    <citation type="journal article" date="2024" name="Proc. Natl. Acad. Sci. U.S.A.">
        <title>Extraordinary preservation of gene collinearity over three hundred million years revealed in homosporous lycophytes.</title>
        <authorList>
            <person name="Li C."/>
            <person name="Wickell D."/>
            <person name="Kuo L.Y."/>
            <person name="Chen X."/>
            <person name="Nie B."/>
            <person name="Liao X."/>
            <person name="Peng D."/>
            <person name="Ji J."/>
            <person name="Jenkins J."/>
            <person name="Williams M."/>
            <person name="Shu S."/>
            <person name="Plott C."/>
            <person name="Barry K."/>
            <person name="Rajasekar S."/>
            <person name="Grimwood J."/>
            <person name="Han X."/>
            <person name="Sun S."/>
            <person name="Hou Z."/>
            <person name="He W."/>
            <person name="Dai G."/>
            <person name="Sun C."/>
            <person name="Schmutz J."/>
            <person name="Leebens-Mack J.H."/>
            <person name="Li F.W."/>
            <person name="Wang L."/>
        </authorList>
    </citation>
    <scope>NUCLEOTIDE SEQUENCE [LARGE SCALE GENOMIC DNA]</scope>
    <source>
        <strain evidence="2">cv. PW_Plant_1</strain>
    </source>
</reference>
<comment type="caution">
    <text evidence="1">The sequence shown here is derived from an EMBL/GenBank/DDBJ whole genome shotgun (WGS) entry which is preliminary data.</text>
</comment>
<keyword evidence="2" id="KW-1185">Reference proteome</keyword>
<accession>A0ACC2BRJ1</accession>
<dbReference type="EMBL" id="CM055105">
    <property type="protein sequence ID" value="KAJ7532312.1"/>
    <property type="molecule type" value="Genomic_DNA"/>
</dbReference>
<evidence type="ECO:0000313" key="1">
    <source>
        <dbReference type="EMBL" id="KAJ7532312.1"/>
    </source>
</evidence>
<proteinExistence type="predicted"/>
<dbReference type="Proteomes" id="UP001162992">
    <property type="component" value="Chromosome 14"/>
</dbReference>
<name>A0ACC2BRJ1_DIPCM</name>
<organism evidence="1 2">
    <name type="scientific">Diphasiastrum complanatum</name>
    <name type="common">Issler's clubmoss</name>
    <name type="synonym">Lycopodium complanatum</name>
    <dbReference type="NCBI Taxonomy" id="34168"/>
    <lineage>
        <taxon>Eukaryota</taxon>
        <taxon>Viridiplantae</taxon>
        <taxon>Streptophyta</taxon>
        <taxon>Embryophyta</taxon>
        <taxon>Tracheophyta</taxon>
        <taxon>Lycopodiopsida</taxon>
        <taxon>Lycopodiales</taxon>
        <taxon>Lycopodiaceae</taxon>
        <taxon>Lycopodioideae</taxon>
        <taxon>Diphasiastrum</taxon>
    </lineage>
</organism>
<protein>
    <submittedName>
        <fullName evidence="1">Uncharacterized protein</fullName>
    </submittedName>
</protein>
<sequence>MNSKMGTRKGVTSGDPAPLASVSSLDAHVAPMQPSSDTVAEIKLRGLKDSLSLTNEVEVDLREVYFLVMHFLSSGPCHRATGQLWNELLQHKLLPRRYHTFYSRKGITSGDEDDDGQSFPLSYVQVTERYPNIEKNHLVRLLQQLLLNDRLAPEPSTSTLATAADVPTLLGSGAFSLLHEERLSAWHQPPRLIRQLRWPYWFSDQVHALALRESGGGFARHHRSPSVRTASNVIVKPSVLVDRISIIKKLRGHRNAVYCAIFDRSGQYVITGSDDRLVKIWSSGSGLCLRSCRGHEGDITDLAVSSGNTLVASASNDTSIRVWHLPDGVPVSVLRGHTAGVTAFAFSPRQGCEHHLLSSSEDGTCRIWDARDSSVNSRVYMPKPDMNPTAAKPPASQPIQAGNQILCCAFNADGSIFVTGSFDKLARVNVWDACKWADELTGRPNYELDILRGHENVVNYVQFSGCSAPSKPFPADANKEECSPRFKNSWFAHDSIVTCSRDGSAIIWTPRPRRHHAKFGRWTKAYHLRVPPPPMPPQPPRGGGPRQRLLPTPRGVNMIVWSLDNRFVLAAIMDCRICVWNAVDGSLVHCLTGHDKQTYVLDVHPYNPRMAMSAGYDGRVIIWDIWEGRPIRTYETGEFNLVDGNFSPDGSSLVVSDEVGQIYLFATGHGDSQKDAKYDQFFLGDFRPLVRDTHGNVLDQETQLPPHQRNLQDLLCDANMIPYPEPYQSTYQQRRLGALGIDWQPPSVHLAVGTFDDAGYVAPAGAGLMVQPTIEATSDQMTGQAAGGSRWVEQPNFADEVVDWDEEVAGYSDDSGSDYNISEESTSEDGEVRSEKSYDDGTEEREDDQNADTDDEKNEDNDDRKNHLRRSQRNKKKEKGVAMDRPSKRKRRENALELIASKRIEARNRAAKRARSTGPKTRASETEQVSRPMRLAARNALNMFSNLNDEEEEDLPISAEKKFVQDNVKIPDVEEAEEGEQISKDLTTNASDLGECSRRPRSQRKLVLKLRHSAQKDHDNDQQLLENHDASVADATVLSGEGPDESEHSSHRAASNQRTKRKIVLTPTGLGKDLEDADAEADEIDTEHLGDQDTVPEDTSLKEETVPIEVRTNWSWKKGKAVKRARGSMPFPQGRTYNDHVEDDSRSSSDRAQSINKDLEIADQLQVSNSADSVPQIDHHNEANMQMTKMCNGKELRQKATFMPLDGKITKDNSVSEEDDSRDVRALVSKVEEIEDVEQAENLMLETSKEMCLGTEGLEATTEVIEGTLECHRAKPQASPVEKRRRSRRKKHAKASTLPIPNFMEVNVPEKVASSEKEVRYSHLSSQEPLMIKLRRTPVGMQAVSSGVATCSLEEKFYTGRESSSEARNSEEGFPHRMSDFGKSDSAVMSNEDRYSGKSSKNRRRRQLDSAQSLYNYVGDNCRLETEMDAWPNLNNRAPEVDSNGEVYRQEMDDDDNNHSDSFIEKDNGRSWTDSDRDADEDVFGRGSDSGNKKRRGSGDFQPHAEEESTSNRSENHMEEVPSKERVRPMNSLLSESGRAMRSRTRKEEELAYFERSAIVKGGKKKRTQLAQNLWQHNSSERAWTKQGRSGFRVVEDIAVDSDSSPKVERHSERSAMQQHWNQYDEKSEDATFSFGKNPKTSKSTRSRRQVRRREGIAEKEVGMLANNHSVRKVEDARRKRFHTGKGRSQSSFSWLLLMEVEGGTRYIPQFGDDVVYLRQGHQEFLDQKHLDYTGPWKTFKNYLRAVEFCQIVGLHYVMSAKSGDTCCQITMEITDETFQALGKNI</sequence>
<evidence type="ECO:0000313" key="2">
    <source>
        <dbReference type="Proteomes" id="UP001162992"/>
    </source>
</evidence>